<reference evidence="9 10" key="1">
    <citation type="submission" date="2017-08" db="EMBL/GenBank/DDBJ databases">
        <title>Infants hospitalized years apart are colonized by the same room-sourced microbial strains.</title>
        <authorList>
            <person name="Brooks B."/>
            <person name="Olm M.R."/>
            <person name="Firek B.A."/>
            <person name="Baker R."/>
            <person name="Thomas B.C."/>
            <person name="Morowitz M.J."/>
            <person name="Banfield J.F."/>
        </authorList>
    </citation>
    <scope>NUCLEOTIDE SEQUENCE [LARGE SCALE GENOMIC DNA]</scope>
    <source>
        <strain evidence="9">S2_018_000_R2_101</strain>
    </source>
</reference>
<dbReference type="AlphaFoldDB" id="A0A2W5A035"/>
<dbReference type="PANTHER" id="PTHR43811">
    <property type="entry name" value="FKBP-TYPE PEPTIDYL-PROLYL CIS-TRANS ISOMERASE FKPA"/>
    <property type="match status" value="1"/>
</dbReference>
<evidence type="ECO:0000256" key="4">
    <source>
        <dbReference type="ARBA" id="ARBA00023235"/>
    </source>
</evidence>
<evidence type="ECO:0000313" key="9">
    <source>
        <dbReference type="EMBL" id="PZO86707.1"/>
    </source>
</evidence>
<evidence type="ECO:0000256" key="2">
    <source>
        <dbReference type="ARBA" id="ARBA00006577"/>
    </source>
</evidence>
<dbReference type="EC" id="5.2.1.8" evidence="6"/>
<gene>
    <name evidence="9" type="ORF">DI623_16015</name>
</gene>
<comment type="catalytic activity">
    <reaction evidence="1 5 6">
        <text>[protein]-peptidylproline (omega=180) = [protein]-peptidylproline (omega=0)</text>
        <dbReference type="Rhea" id="RHEA:16237"/>
        <dbReference type="Rhea" id="RHEA-COMP:10747"/>
        <dbReference type="Rhea" id="RHEA-COMP:10748"/>
        <dbReference type="ChEBI" id="CHEBI:83833"/>
        <dbReference type="ChEBI" id="CHEBI:83834"/>
        <dbReference type="EC" id="5.2.1.8"/>
    </reaction>
</comment>
<proteinExistence type="inferred from homology"/>
<dbReference type="InterPro" id="IPR001179">
    <property type="entry name" value="PPIase_FKBP_dom"/>
</dbReference>
<evidence type="ECO:0000256" key="6">
    <source>
        <dbReference type="RuleBase" id="RU003915"/>
    </source>
</evidence>
<name>A0A2W5A035_9SPHN</name>
<keyword evidence="7" id="KW-0472">Membrane</keyword>
<dbReference type="InterPro" id="IPR046357">
    <property type="entry name" value="PPIase_dom_sf"/>
</dbReference>
<evidence type="ECO:0000259" key="8">
    <source>
        <dbReference type="PROSITE" id="PS50059"/>
    </source>
</evidence>
<comment type="caution">
    <text evidence="9">The sequence shown here is derived from an EMBL/GenBank/DDBJ whole genome shotgun (WGS) entry which is preliminary data.</text>
</comment>
<dbReference type="Gene3D" id="3.10.50.40">
    <property type="match status" value="1"/>
</dbReference>
<evidence type="ECO:0000256" key="3">
    <source>
        <dbReference type="ARBA" id="ARBA00023110"/>
    </source>
</evidence>
<feature type="transmembrane region" description="Helical" evidence="7">
    <location>
        <begin position="20"/>
        <end position="38"/>
    </location>
</feature>
<dbReference type="PROSITE" id="PS50059">
    <property type="entry name" value="FKBP_PPIASE"/>
    <property type="match status" value="1"/>
</dbReference>
<evidence type="ECO:0000256" key="7">
    <source>
        <dbReference type="SAM" id="Phobius"/>
    </source>
</evidence>
<keyword evidence="7" id="KW-0812">Transmembrane</keyword>
<organism evidence="9 10">
    <name type="scientific">Sphingomonas sanxanigenens</name>
    <dbReference type="NCBI Taxonomy" id="397260"/>
    <lineage>
        <taxon>Bacteria</taxon>
        <taxon>Pseudomonadati</taxon>
        <taxon>Pseudomonadota</taxon>
        <taxon>Alphaproteobacteria</taxon>
        <taxon>Sphingomonadales</taxon>
        <taxon>Sphingomonadaceae</taxon>
        <taxon>Sphingomonas</taxon>
    </lineage>
</organism>
<feature type="domain" description="PPIase FKBP-type" evidence="8">
    <location>
        <begin position="85"/>
        <end position="168"/>
    </location>
</feature>
<comment type="similarity">
    <text evidence="2 6">Belongs to the FKBP-type PPIase family.</text>
</comment>
<sequence length="195" mass="20674">MSNSAVPLQPVRKGTLTRLWLGVALVAAIGGAVAWAGTGKVIGAKEGTNEQFLTWNSHAKGVQTTPSGLQYQVLKPGEGASPTDADVVLINYVGTLRDGKQFDKADRAPMPVAQVVPGFSEGLKLMQKGGKYRLWIKPELAYGKDVPAGGPIPPDSLLVFDVDLIDFIPAAVLQQMQQRQMQQQGGAMPEGPGAR</sequence>
<keyword evidence="7" id="KW-1133">Transmembrane helix</keyword>
<protein>
    <recommendedName>
        <fullName evidence="6">Peptidyl-prolyl cis-trans isomerase</fullName>
        <ecNumber evidence="6">5.2.1.8</ecNumber>
    </recommendedName>
</protein>
<dbReference type="Proteomes" id="UP000249066">
    <property type="component" value="Unassembled WGS sequence"/>
</dbReference>
<keyword evidence="3 5" id="KW-0697">Rotamase</keyword>
<accession>A0A2W5A035</accession>
<keyword evidence="4 5" id="KW-0413">Isomerase</keyword>
<dbReference type="SUPFAM" id="SSF54534">
    <property type="entry name" value="FKBP-like"/>
    <property type="match status" value="1"/>
</dbReference>
<dbReference type="InterPro" id="IPR000774">
    <property type="entry name" value="PPIase_FKBP_N"/>
</dbReference>
<evidence type="ECO:0000313" key="10">
    <source>
        <dbReference type="Proteomes" id="UP000249066"/>
    </source>
</evidence>
<dbReference type="Pfam" id="PF00254">
    <property type="entry name" value="FKBP_C"/>
    <property type="match status" value="1"/>
</dbReference>
<dbReference type="GO" id="GO:0006457">
    <property type="term" value="P:protein folding"/>
    <property type="evidence" value="ECO:0007669"/>
    <property type="project" value="InterPro"/>
</dbReference>
<dbReference type="PANTHER" id="PTHR43811:SF19">
    <property type="entry name" value="39 KDA FK506-BINDING NUCLEAR PROTEIN"/>
    <property type="match status" value="1"/>
</dbReference>
<dbReference type="GO" id="GO:0003755">
    <property type="term" value="F:peptidyl-prolyl cis-trans isomerase activity"/>
    <property type="evidence" value="ECO:0007669"/>
    <property type="project" value="UniProtKB-UniRule"/>
</dbReference>
<evidence type="ECO:0000256" key="5">
    <source>
        <dbReference type="PROSITE-ProRule" id="PRU00277"/>
    </source>
</evidence>
<dbReference type="Pfam" id="PF01346">
    <property type="entry name" value="FKBP_N"/>
    <property type="match status" value="1"/>
</dbReference>
<evidence type="ECO:0000256" key="1">
    <source>
        <dbReference type="ARBA" id="ARBA00000971"/>
    </source>
</evidence>
<dbReference type="EMBL" id="QFNN01000179">
    <property type="protein sequence ID" value="PZO86707.1"/>
    <property type="molecule type" value="Genomic_DNA"/>
</dbReference>